<evidence type="ECO:0000256" key="3">
    <source>
        <dbReference type="ARBA" id="ARBA00022833"/>
    </source>
</evidence>
<evidence type="ECO:0000256" key="1">
    <source>
        <dbReference type="ARBA" id="ARBA00022723"/>
    </source>
</evidence>
<dbReference type="AlphaFoldDB" id="A0A9R1W5H9"/>
<keyword evidence="2 4" id="KW-0863">Zinc-finger</keyword>
<name>A0A9R1W5H9_LACSA</name>
<dbReference type="PANTHER" id="PTHR46951">
    <property type="entry name" value="BED-TYPE DOMAIN-CONTAINING PROTEIN"/>
    <property type="match status" value="1"/>
</dbReference>
<dbReference type="Pfam" id="PF02892">
    <property type="entry name" value="zf-BED"/>
    <property type="match status" value="1"/>
</dbReference>
<keyword evidence="1" id="KW-0479">Metal-binding</keyword>
<dbReference type="InterPro" id="IPR003656">
    <property type="entry name" value="Znf_BED"/>
</dbReference>
<keyword evidence="7" id="KW-1185">Reference proteome</keyword>
<reference evidence="6 7" key="1">
    <citation type="journal article" date="2017" name="Nat. Commun.">
        <title>Genome assembly with in vitro proximity ligation data and whole-genome triplication in lettuce.</title>
        <authorList>
            <person name="Reyes-Chin-Wo S."/>
            <person name="Wang Z."/>
            <person name="Yang X."/>
            <person name="Kozik A."/>
            <person name="Arikit S."/>
            <person name="Song C."/>
            <person name="Xia L."/>
            <person name="Froenicke L."/>
            <person name="Lavelle D.O."/>
            <person name="Truco M.J."/>
            <person name="Xia R."/>
            <person name="Zhu S."/>
            <person name="Xu C."/>
            <person name="Xu H."/>
            <person name="Xu X."/>
            <person name="Cox K."/>
            <person name="Korf I."/>
            <person name="Meyers B.C."/>
            <person name="Michelmore R.W."/>
        </authorList>
    </citation>
    <scope>NUCLEOTIDE SEQUENCE [LARGE SCALE GENOMIC DNA]</scope>
    <source>
        <strain evidence="7">cv. Salinas</strain>
        <tissue evidence="6">Seedlings</tissue>
    </source>
</reference>
<evidence type="ECO:0000313" key="7">
    <source>
        <dbReference type="Proteomes" id="UP000235145"/>
    </source>
</evidence>
<dbReference type="PROSITE" id="PS50808">
    <property type="entry name" value="ZF_BED"/>
    <property type="match status" value="1"/>
</dbReference>
<evidence type="ECO:0000256" key="4">
    <source>
        <dbReference type="PROSITE-ProRule" id="PRU00027"/>
    </source>
</evidence>
<dbReference type="GO" id="GO:0003677">
    <property type="term" value="F:DNA binding"/>
    <property type="evidence" value="ECO:0007669"/>
    <property type="project" value="InterPro"/>
</dbReference>
<comment type="caution">
    <text evidence="6">The sequence shown here is derived from an EMBL/GenBank/DDBJ whole genome shotgun (WGS) entry which is preliminary data.</text>
</comment>
<proteinExistence type="predicted"/>
<dbReference type="PANTHER" id="PTHR46951:SF2">
    <property type="entry name" value="BED-TYPE DOMAIN-CONTAINING PROTEIN"/>
    <property type="match status" value="1"/>
</dbReference>
<dbReference type="GO" id="GO:0008270">
    <property type="term" value="F:zinc ion binding"/>
    <property type="evidence" value="ECO:0007669"/>
    <property type="project" value="UniProtKB-KW"/>
</dbReference>
<evidence type="ECO:0000256" key="2">
    <source>
        <dbReference type="ARBA" id="ARBA00022771"/>
    </source>
</evidence>
<feature type="domain" description="BED-type" evidence="5">
    <location>
        <begin position="22"/>
        <end position="79"/>
    </location>
</feature>
<dbReference type="Proteomes" id="UP000235145">
    <property type="component" value="Unassembled WGS sequence"/>
</dbReference>
<evidence type="ECO:0000313" key="6">
    <source>
        <dbReference type="EMBL" id="KAJ0220207.1"/>
    </source>
</evidence>
<gene>
    <name evidence="6" type="ORF">LSAT_V11C200096930</name>
</gene>
<accession>A0A9R1W5H9</accession>
<evidence type="ECO:0000259" key="5">
    <source>
        <dbReference type="PROSITE" id="PS50808"/>
    </source>
</evidence>
<dbReference type="EMBL" id="NBSK02000002">
    <property type="protein sequence ID" value="KAJ0220207.1"/>
    <property type="molecule type" value="Genomic_DNA"/>
</dbReference>
<organism evidence="6 7">
    <name type="scientific">Lactuca sativa</name>
    <name type="common">Garden lettuce</name>
    <dbReference type="NCBI Taxonomy" id="4236"/>
    <lineage>
        <taxon>Eukaryota</taxon>
        <taxon>Viridiplantae</taxon>
        <taxon>Streptophyta</taxon>
        <taxon>Embryophyta</taxon>
        <taxon>Tracheophyta</taxon>
        <taxon>Spermatophyta</taxon>
        <taxon>Magnoliopsida</taxon>
        <taxon>eudicotyledons</taxon>
        <taxon>Gunneridae</taxon>
        <taxon>Pentapetalae</taxon>
        <taxon>asterids</taxon>
        <taxon>campanulids</taxon>
        <taxon>Asterales</taxon>
        <taxon>Asteraceae</taxon>
        <taxon>Cichorioideae</taxon>
        <taxon>Cichorieae</taxon>
        <taxon>Lactucinae</taxon>
        <taxon>Lactuca</taxon>
    </lineage>
</organism>
<sequence>MTSKNSTSPSVESTATATHKRNYDDIGWEYGFCPNKNKLDKVKCNLCGKVVSGGISRIKQHIAHVTGNVSSCPNSTKDDQLRIRNYLNEGKLNKIAKRTHDESLRSEVMQELHNSVDVDEIEDFLGSKAPNVISPMDDFANKINPEEALKKGKGKKVDLSNIVRKDRVLACHKFISRWAYKVAIPFHALEDDSCTMMLEVVGQFGTGLPPPTIYSLSDPLLKLEVERHFFLKRNEEEW</sequence>
<protein>
    <recommendedName>
        <fullName evidence="5">BED-type domain-containing protein</fullName>
    </recommendedName>
</protein>
<keyword evidence="3" id="KW-0862">Zinc</keyword>